<organism evidence="1 2">
    <name type="scientific">Vanrija pseudolonga</name>
    <dbReference type="NCBI Taxonomy" id="143232"/>
    <lineage>
        <taxon>Eukaryota</taxon>
        <taxon>Fungi</taxon>
        <taxon>Dikarya</taxon>
        <taxon>Basidiomycota</taxon>
        <taxon>Agaricomycotina</taxon>
        <taxon>Tremellomycetes</taxon>
        <taxon>Trichosporonales</taxon>
        <taxon>Trichosporonaceae</taxon>
        <taxon>Vanrija</taxon>
    </lineage>
</organism>
<accession>A0AAF1BKU9</accession>
<evidence type="ECO:0000313" key="2">
    <source>
        <dbReference type="Proteomes" id="UP000827549"/>
    </source>
</evidence>
<sequence>MGYYLRLLDAIFWLESIHTQTVLERCNRCHERLTDVCYMCVPVVEFDREVIFMELNFRGHTADTAVALADLFVEIRDWQVEQNLADTVGLSRLRVSD</sequence>
<name>A0AAF1BKU9_9TREE</name>
<gene>
    <name evidence="1" type="ORF">LOC62_03G003552</name>
</gene>
<dbReference type="RefSeq" id="XP_062626071.1">
    <property type="nucleotide sequence ID" value="XM_062770087.1"/>
</dbReference>
<proteinExistence type="predicted"/>
<reference evidence="1" key="1">
    <citation type="submission" date="2023-10" db="EMBL/GenBank/DDBJ databases">
        <authorList>
            <person name="Noh H."/>
        </authorList>
    </citation>
    <scope>NUCLEOTIDE SEQUENCE</scope>
    <source>
        <strain evidence="1">DUCC4014</strain>
    </source>
</reference>
<dbReference type="Proteomes" id="UP000827549">
    <property type="component" value="Chromosome 3"/>
</dbReference>
<keyword evidence="2" id="KW-1185">Reference proteome</keyword>
<dbReference type="EMBL" id="CP086716">
    <property type="protein sequence ID" value="WOO80039.1"/>
    <property type="molecule type" value="Genomic_DNA"/>
</dbReference>
<dbReference type="GeneID" id="87806794"/>
<dbReference type="AlphaFoldDB" id="A0AAF1BKU9"/>
<evidence type="ECO:0000313" key="1">
    <source>
        <dbReference type="EMBL" id="WOO80039.1"/>
    </source>
</evidence>
<protein>
    <submittedName>
        <fullName evidence="1">Uncharacterized protein</fullName>
    </submittedName>
</protein>